<dbReference type="EMBL" id="AP027142">
    <property type="protein sequence ID" value="BDV35053.1"/>
    <property type="molecule type" value="Genomic_DNA"/>
</dbReference>
<organism evidence="4 5">
    <name type="scientific">Methylocystis iwaonis</name>
    <dbReference type="NCBI Taxonomy" id="2885079"/>
    <lineage>
        <taxon>Bacteria</taxon>
        <taxon>Pseudomonadati</taxon>
        <taxon>Pseudomonadota</taxon>
        <taxon>Alphaproteobacteria</taxon>
        <taxon>Hyphomicrobiales</taxon>
        <taxon>Methylocystaceae</taxon>
        <taxon>Methylocystis</taxon>
    </lineage>
</organism>
<evidence type="ECO:0000256" key="1">
    <source>
        <dbReference type="ARBA" id="ARBA00022801"/>
    </source>
</evidence>
<gene>
    <name evidence="4" type="ORF">SS37A_25820</name>
</gene>
<dbReference type="InterPro" id="IPR036156">
    <property type="entry name" value="Beta-gal/glucu_dom_sf"/>
</dbReference>
<accession>A0ABN6VH78</accession>
<dbReference type="Pfam" id="PF22666">
    <property type="entry name" value="Glyco_hydro_2_N2"/>
    <property type="match status" value="1"/>
</dbReference>
<dbReference type="Proteomes" id="UP001317629">
    <property type="component" value="Chromosome"/>
</dbReference>
<dbReference type="InterPro" id="IPR050887">
    <property type="entry name" value="Beta-mannosidase_GH2"/>
</dbReference>
<evidence type="ECO:0000313" key="4">
    <source>
        <dbReference type="EMBL" id="BDV35053.1"/>
    </source>
</evidence>
<keyword evidence="1" id="KW-0378">Hydrolase</keyword>
<evidence type="ECO:0000313" key="5">
    <source>
        <dbReference type="Proteomes" id="UP001317629"/>
    </source>
</evidence>
<keyword evidence="2" id="KW-0326">Glycosidase</keyword>
<proteinExistence type="predicted"/>
<dbReference type="Gene3D" id="3.20.20.80">
    <property type="entry name" value="Glycosidases"/>
    <property type="match status" value="1"/>
</dbReference>
<dbReference type="PANTHER" id="PTHR43730">
    <property type="entry name" value="BETA-MANNOSIDASE"/>
    <property type="match status" value="1"/>
</dbReference>
<evidence type="ECO:0000256" key="2">
    <source>
        <dbReference type="ARBA" id="ARBA00023295"/>
    </source>
</evidence>
<dbReference type="SUPFAM" id="SSF51445">
    <property type="entry name" value="(Trans)glycosidases"/>
    <property type="match status" value="1"/>
</dbReference>
<dbReference type="InterPro" id="IPR008979">
    <property type="entry name" value="Galactose-bd-like_sf"/>
</dbReference>
<dbReference type="SUPFAM" id="SSF49303">
    <property type="entry name" value="beta-Galactosidase/glucuronidase domain"/>
    <property type="match status" value="2"/>
</dbReference>
<evidence type="ECO:0000259" key="3">
    <source>
        <dbReference type="Pfam" id="PF22666"/>
    </source>
</evidence>
<dbReference type="RefSeq" id="WP_281928383.1">
    <property type="nucleotide sequence ID" value="NZ_AP027142.1"/>
</dbReference>
<dbReference type="PROSITE" id="PS50007">
    <property type="entry name" value="PIPLC_X_DOMAIN"/>
    <property type="match status" value="1"/>
</dbReference>
<reference evidence="4 5" key="1">
    <citation type="journal article" date="2023" name="Int. J. Syst. Evol. Microbiol.">
        <title>Methylocystis iwaonis sp. nov., a type II methane-oxidizing bacterium from surface soil of a rice paddy field in Japan, and emended description of the genus Methylocystis (ex Whittenbury et al. 1970) Bowman et al. 1993.</title>
        <authorList>
            <person name="Kaise H."/>
            <person name="Sawadogo J.B."/>
            <person name="Alam M.S."/>
            <person name="Ueno C."/>
            <person name="Dianou D."/>
            <person name="Shinjo R."/>
            <person name="Asakawa S."/>
        </authorList>
    </citation>
    <scope>NUCLEOTIDE SEQUENCE [LARGE SCALE GENOMIC DNA]</scope>
    <source>
        <strain evidence="4 5">SS37A-Re</strain>
    </source>
</reference>
<sequence>MARVLSVQGERRRPLEDGWSFLIDEGGDWSHPDVIPSDAVWRAAKVPGTVAQVLIEQGCRYEDLPPLDGIDCWYKLSFENELQADLVFHGLATLAEIFLDGALLLSSDNMFVREEIGSLQPGRHDLHIRFRSVLREIDTKKGRARWRPRMIVPSGLRHIRTTALGRLPGFAPPMPPVGPYRAVELIEHGPLRLRDAAVRAEVDRRGARLAVTVDVATPEVDSGALFCGERQLAFEKQGEGRLVAELRLDAYEPWFPHSIGAPKLYDVRAEIGGVNVDLGRTGFRRVDLSRGEDGADFALSVNGAPLVCLGAVWTGADPHSLDGSRQTLAPLLEVVRDAGMNMLRVPGILYYESDDFYELCDELGIMVWQDFAFANFDYPIDAPEFRASVAREAAEFLSRVEASPSLAVTCGGSEVYQQAAMMGIAEAKWRSPLFEELLPEAVRRRRPDVIYVENSPSGGALPFQSDHGVSHYYGVGAYRRPLDDARRANVRFATECLGFSCPPEAASILRNFGSAQMASPLWEPRIPRDMGALQDFRDVTEHYMRLLYGCEPERLRASDPDRYLDLARACVAEAMTSTISEWRRCGSGVRGALVWFLKDLWPGPGWGVLDSEGLPKSSYYALKRAFAPAQTFLIDEGVNGLHLHLVNAGPDPFEGEASLTCYRDGRTIVMHATRSIRVAPREVSVTRDVAFWGGFFDTALAYNFGPPSHDVTVAAFRPKDNPDHVLEAFHFPLGFGIARAECGLRAGVVFDGAGFALMLTAESFAQSVCIECEEFLPEANWFHLAPGKQRRVALRPLRPSATHPRGSVRALNGKRVAYEWRPA</sequence>
<dbReference type="InterPro" id="IPR017853">
    <property type="entry name" value="GH"/>
</dbReference>
<dbReference type="PANTHER" id="PTHR43730:SF1">
    <property type="entry name" value="BETA-MANNOSIDASE"/>
    <property type="match status" value="1"/>
</dbReference>
<name>A0ABN6VH78_9HYPH</name>
<dbReference type="SUPFAM" id="SSF49785">
    <property type="entry name" value="Galactose-binding domain-like"/>
    <property type="match status" value="1"/>
</dbReference>
<feature type="domain" description="Beta-mannosidase-like galactose-binding" evidence="3">
    <location>
        <begin position="41"/>
        <end position="180"/>
    </location>
</feature>
<protein>
    <submittedName>
        <fullName evidence="4">Beta-mannosidase</fullName>
    </submittedName>
</protein>
<dbReference type="InterPro" id="IPR054593">
    <property type="entry name" value="Beta-mannosidase-like_N2"/>
</dbReference>
<dbReference type="Gene3D" id="2.60.120.260">
    <property type="entry name" value="Galactose-binding domain-like"/>
    <property type="match status" value="1"/>
</dbReference>
<keyword evidence="5" id="KW-1185">Reference proteome</keyword>